<comment type="similarity">
    <text evidence="10">Belongs to the DHHC palmitoyltransferase family.</text>
</comment>
<evidence type="ECO:0000256" key="8">
    <source>
        <dbReference type="ARBA" id="ARBA00023315"/>
    </source>
</evidence>
<keyword evidence="2 10" id="KW-0808">Transferase</keyword>
<feature type="region of interest" description="Disordered" evidence="11">
    <location>
        <begin position="316"/>
        <end position="339"/>
    </location>
</feature>
<dbReference type="EC" id="2.3.1.225" evidence="10"/>
<feature type="transmembrane region" description="Helical" evidence="10">
    <location>
        <begin position="100"/>
        <end position="125"/>
    </location>
</feature>
<dbReference type="EMBL" id="CAXAMN010026650">
    <property type="protein sequence ID" value="CAK9104697.1"/>
    <property type="molecule type" value="Genomic_DNA"/>
</dbReference>
<keyword evidence="5 10" id="KW-0472">Membrane</keyword>
<dbReference type="PANTHER" id="PTHR22883:SF43">
    <property type="entry name" value="PALMITOYLTRANSFERASE APP"/>
    <property type="match status" value="1"/>
</dbReference>
<name>A0ABP0RVM9_9DINO</name>
<evidence type="ECO:0000313" key="13">
    <source>
        <dbReference type="EMBL" id="CAK9104697.1"/>
    </source>
</evidence>
<protein>
    <recommendedName>
        <fullName evidence="10">Palmitoyltransferase</fullName>
        <ecNumber evidence="10">2.3.1.225</ecNumber>
    </recommendedName>
</protein>
<gene>
    <name evidence="13" type="ORF">CCMP2556_LOCUS49055</name>
</gene>
<feature type="compositionally biased region" description="Basic and acidic residues" evidence="11">
    <location>
        <begin position="275"/>
        <end position="298"/>
    </location>
</feature>
<evidence type="ECO:0000313" key="14">
    <source>
        <dbReference type="Proteomes" id="UP001642484"/>
    </source>
</evidence>
<keyword evidence="6" id="KW-0564">Palmitate</keyword>
<dbReference type="InterPro" id="IPR039859">
    <property type="entry name" value="PFA4/ZDH16/20/ERF2-like"/>
</dbReference>
<evidence type="ECO:0000256" key="3">
    <source>
        <dbReference type="ARBA" id="ARBA00022692"/>
    </source>
</evidence>
<organism evidence="13 14">
    <name type="scientific">Durusdinium trenchii</name>
    <dbReference type="NCBI Taxonomy" id="1381693"/>
    <lineage>
        <taxon>Eukaryota</taxon>
        <taxon>Sar</taxon>
        <taxon>Alveolata</taxon>
        <taxon>Dinophyceae</taxon>
        <taxon>Suessiales</taxon>
        <taxon>Symbiodiniaceae</taxon>
        <taxon>Durusdinium</taxon>
    </lineage>
</organism>
<dbReference type="Proteomes" id="UP001642484">
    <property type="component" value="Unassembled WGS sequence"/>
</dbReference>
<evidence type="ECO:0000256" key="10">
    <source>
        <dbReference type="RuleBase" id="RU079119"/>
    </source>
</evidence>
<evidence type="ECO:0000256" key="1">
    <source>
        <dbReference type="ARBA" id="ARBA00004127"/>
    </source>
</evidence>
<evidence type="ECO:0000256" key="2">
    <source>
        <dbReference type="ARBA" id="ARBA00022679"/>
    </source>
</evidence>
<comment type="subcellular location">
    <subcellularLocation>
        <location evidence="1">Endomembrane system</location>
        <topology evidence="1">Multi-pass membrane protein</topology>
    </subcellularLocation>
</comment>
<evidence type="ECO:0000256" key="7">
    <source>
        <dbReference type="ARBA" id="ARBA00023288"/>
    </source>
</evidence>
<evidence type="ECO:0000256" key="5">
    <source>
        <dbReference type="ARBA" id="ARBA00023136"/>
    </source>
</evidence>
<dbReference type="InterPro" id="IPR001594">
    <property type="entry name" value="Palmitoyltrfase_DHHC"/>
</dbReference>
<feature type="transmembrane region" description="Helical" evidence="10">
    <location>
        <begin position="145"/>
        <end position="167"/>
    </location>
</feature>
<keyword evidence="14" id="KW-1185">Reference proteome</keyword>
<evidence type="ECO:0000256" key="9">
    <source>
        <dbReference type="ARBA" id="ARBA00048048"/>
    </source>
</evidence>
<dbReference type="PANTHER" id="PTHR22883">
    <property type="entry name" value="ZINC FINGER DHHC DOMAIN CONTAINING PROTEIN"/>
    <property type="match status" value="1"/>
</dbReference>
<keyword evidence="8 10" id="KW-0012">Acyltransferase</keyword>
<comment type="domain">
    <text evidence="10">The DHHC domain is required for palmitoyltransferase activity.</text>
</comment>
<evidence type="ECO:0000256" key="6">
    <source>
        <dbReference type="ARBA" id="ARBA00023139"/>
    </source>
</evidence>
<feature type="compositionally biased region" description="Basic and acidic residues" evidence="11">
    <location>
        <begin position="252"/>
        <end position="264"/>
    </location>
</feature>
<feature type="region of interest" description="Disordered" evidence="11">
    <location>
        <begin position="244"/>
        <end position="298"/>
    </location>
</feature>
<feature type="non-terminal residue" evidence="13">
    <location>
        <position position="1"/>
    </location>
</feature>
<evidence type="ECO:0000259" key="12">
    <source>
        <dbReference type="Pfam" id="PF01529"/>
    </source>
</evidence>
<reference evidence="13 14" key="1">
    <citation type="submission" date="2024-02" db="EMBL/GenBank/DDBJ databases">
        <authorList>
            <person name="Chen Y."/>
            <person name="Shah S."/>
            <person name="Dougan E. K."/>
            <person name="Thang M."/>
            <person name="Chan C."/>
        </authorList>
    </citation>
    <scope>NUCLEOTIDE SEQUENCE [LARGE SCALE GENOMIC DNA]</scope>
</reference>
<keyword evidence="3 10" id="KW-0812">Transmembrane</keyword>
<proteinExistence type="inferred from homology"/>
<evidence type="ECO:0000256" key="4">
    <source>
        <dbReference type="ARBA" id="ARBA00022989"/>
    </source>
</evidence>
<comment type="caution">
    <text evidence="13">The sequence shown here is derived from an EMBL/GenBank/DDBJ whole genome shotgun (WGS) entry which is preliminary data.</text>
</comment>
<feature type="domain" description="Palmitoyltransferase DHHC" evidence="12">
    <location>
        <begin position="54"/>
        <end position="188"/>
    </location>
</feature>
<accession>A0ABP0RVM9</accession>
<keyword evidence="7" id="KW-0449">Lipoprotein</keyword>
<keyword evidence="4 10" id="KW-1133">Transmembrane helix</keyword>
<dbReference type="PROSITE" id="PS50216">
    <property type="entry name" value="DHHC"/>
    <property type="match status" value="1"/>
</dbReference>
<sequence>VSSIYLLLATALSDPGIMPRQKDFMEHYDERTKLFRVREPQRFYDVVLRGHPLKLKYCKTCNIYRPPRCTHCSVCENCVERFDHHCPWLGNCIGKRNYRLFYGFVSTTGALNVLVLATAVAQIALRSSQIAEDAQIGAGDAFGQALLSTPMAAVLSIYALGIVWFTFGLCAYHNYLVCTNQTTYEQIKGAFSGAVNPFHRGILGNYWDILFTSVRPRYFNAHTNRLLWPPKGAVPLEQLRAKAANRPPSGKTDAEMMDDMRLPDEVSPSVPPLPRNEERLERKVRPGSEDAQRVARKPTGDRRLWCVQRGYQERILPTPLEQPRDQEPLPEPVPLADPGLRAAEKYLASSGENLKAQDQGQVL</sequence>
<dbReference type="Pfam" id="PF01529">
    <property type="entry name" value="DHHC"/>
    <property type="match status" value="1"/>
</dbReference>
<comment type="catalytic activity">
    <reaction evidence="9 10">
        <text>L-cysteinyl-[protein] + hexadecanoyl-CoA = S-hexadecanoyl-L-cysteinyl-[protein] + CoA</text>
        <dbReference type="Rhea" id="RHEA:36683"/>
        <dbReference type="Rhea" id="RHEA-COMP:10131"/>
        <dbReference type="Rhea" id="RHEA-COMP:11032"/>
        <dbReference type="ChEBI" id="CHEBI:29950"/>
        <dbReference type="ChEBI" id="CHEBI:57287"/>
        <dbReference type="ChEBI" id="CHEBI:57379"/>
        <dbReference type="ChEBI" id="CHEBI:74151"/>
        <dbReference type="EC" id="2.3.1.225"/>
    </reaction>
</comment>
<evidence type="ECO:0000256" key="11">
    <source>
        <dbReference type="SAM" id="MobiDB-lite"/>
    </source>
</evidence>